<evidence type="ECO:0000256" key="1">
    <source>
        <dbReference type="SAM" id="Phobius"/>
    </source>
</evidence>
<dbReference type="STRING" id="48701.ENSPMEP00000032934"/>
<sequence length="48" mass="4980">MDRTAVVKVGAAASASVCVVFGGVALAQYIVAKKKRAGKKTRIIEMVS</sequence>
<organism evidence="2 3">
    <name type="scientific">Poecilia mexicana</name>
    <dbReference type="NCBI Taxonomy" id="48701"/>
    <lineage>
        <taxon>Eukaryota</taxon>
        <taxon>Metazoa</taxon>
        <taxon>Chordata</taxon>
        <taxon>Craniata</taxon>
        <taxon>Vertebrata</taxon>
        <taxon>Euteleostomi</taxon>
        <taxon>Actinopterygii</taxon>
        <taxon>Neopterygii</taxon>
        <taxon>Teleostei</taxon>
        <taxon>Neoteleostei</taxon>
        <taxon>Acanthomorphata</taxon>
        <taxon>Ovalentaria</taxon>
        <taxon>Atherinomorphae</taxon>
        <taxon>Cyprinodontiformes</taxon>
        <taxon>Poeciliidae</taxon>
        <taxon>Poeciliinae</taxon>
        <taxon>Poecilia</taxon>
    </lineage>
</organism>
<dbReference type="Ensembl" id="ENSPMET00000027294.1">
    <property type="protein sequence ID" value="ENSPMEP00000032934.1"/>
    <property type="gene ID" value="ENSPMEG00000021149.1"/>
</dbReference>
<protein>
    <submittedName>
        <fullName evidence="2">Uncharacterized protein</fullName>
    </submittedName>
</protein>
<feature type="transmembrane region" description="Helical" evidence="1">
    <location>
        <begin position="12"/>
        <end position="32"/>
    </location>
</feature>
<keyword evidence="3" id="KW-1185">Reference proteome</keyword>
<reference evidence="2" key="1">
    <citation type="submission" date="2025-08" db="UniProtKB">
        <authorList>
            <consortium name="Ensembl"/>
        </authorList>
    </citation>
    <scope>IDENTIFICATION</scope>
</reference>
<keyword evidence="1" id="KW-0472">Membrane</keyword>
<reference evidence="2" key="2">
    <citation type="submission" date="2025-09" db="UniProtKB">
        <authorList>
            <consortium name="Ensembl"/>
        </authorList>
    </citation>
    <scope>IDENTIFICATION</scope>
</reference>
<accession>A0A3B3Z069</accession>
<evidence type="ECO:0000313" key="2">
    <source>
        <dbReference type="Ensembl" id="ENSPMEP00000032934.1"/>
    </source>
</evidence>
<proteinExistence type="predicted"/>
<dbReference type="Proteomes" id="UP000261480">
    <property type="component" value="Unplaced"/>
</dbReference>
<name>A0A3B3Z069_9TELE</name>
<keyword evidence="1" id="KW-1133">Transmembrane helix</keyword>
<keyword evidence="1" id="KW-0812">Transmembrane</keyword>
<dbReference type="AlphaFoldDB" id="A0A3B3Z069"/>
<evidence type="ECO:0000313" key="3">
    <source>
        <dbReference type="Proteomes" id="UP000261480"/>
    </source>
</evidence>